<evidence type="ECO:0000313" key="1">
    <source>
        <dbReference type="EMBL" id="MBD1401694.1"/>
    </source>
</evidence>
<dbReference type="EMBL" id="JACWUN010000019">
    <property type="protein sequence ID" value="MBD1401694.1"/>
    <property type="molecule type" value="Genomic_DNA"/>
</dbReference>
<name>A0A8J6R6S0_9BACT</name>
<reference evidence="1" key="1">
    <citation type="submission" date="2020-09" db="EMBL/GenBank/DDBJ databases">
        <title>Pelobacter alkaliphilus sp. nov., a novel anaerobic arsenate-reducing bacterium from terrestrial mud volcano.</title>
        <authorList>
            <person name="Khomyakova M.A."/>
            <person name="Merkel A.Y."/>
            <person name="Slobodkin A.I."/>
        </authorList>
    </citation>
    <scope>NUCLEOTIDE SEQUENCE</scope>
    <source>
        <strain evidence="1">M08fum</strain>
    </source>
</reference>
<gene>
    <name evidence="1" type="ORF">ICT70_13590</name>
</gene>
<dbReference type="RefSeq" id="WP_191157551.1">
    <property type="nucleotide sequence ID" value="NZ_JACWUN010000019.1"/>
</dbReference>
<comment type="caution">
    <text evidence="1">The sequence shown here is derived from an EMBL/GenBank/DDBJ whole genome shotgun (WGS) entry which is preliminary data.</text>
</comment>
<accession>A0A8J6R6S0</accession>
<protein>
    <submittedName>
        <fullName evidence="1">Uncharacterized protein</fullName>
    </submittedName>
</protein>
<organism evidence="1 2">
    <name type="scientific">Pelovirga terrestris</name>
    <dbReference type="NCBI Taxonomy" id="2771352"/>
    <lineage>
        <taxon>Bacteria</taxon>
        <taxon>Pseudomonadati</taxon>
        <taxon>Thermodesulfobacteriota</taxon>
        <taxon>Desulfuromonadia</taxon>
        <taxon>Geobacterales</taxon>
        <taxon>Geobacteraceae</taxon>
        <taxon>Pelovirga</taxon>
    </lineage>
</organism>
<dbReference type="Proteomes" id="UP000632828">
    <property type="component" value="Unassembled WGS sequence"/>
</dbReference>
<keyword evidence="2" id="KW-1185">Reference proteome</keyword>
<evidence type="ECO:0000313" key="2">
    <source>
        <dbReference type="Proteomes" id="UP000632828"/>
    </source>
</evidence>
<dbReference type="AlphaFoldDB" id="A0A8J6R6S0"/>
<sequence>MYLFSTGSSDPRSRDAIISYGVIPDRLWSPAMATNILATGTPTLRKDSAE</sequence>
<proteinExistence type="predicted"/>